<evidence type="ECO:0008006" key="5">
    <source>
        <dbReference type="Google" id="ProtNLM"/>
    </source>
</evidence>
<evidence type="ECO:0000256" key="1">
    <source>
        <dbReference type="SAM" id="MobiDB-lite"/>
    </source>
</evidence>
<keyword evidence="2" id="KW-1133">Transmembrane helix</keyword>
<reference evidence="4" key="1">
    <citation type="submission" date="2016-11" db="EMBL/GenBank/DDBJ databases">
        <authorList>
            <person name="Varghese N."/>
            <person name="Submissions S."/>
        </authorList>
    </citation>
    <scope>NUCLEOTIDE SEQUENCE [LARGE SCALE GENOMIC DNA]</scope>
    <source>
        <strain evidence="4">DSM 6637</strain>
    </source>
</reference>
<evidence type="ECO:0000313" key="3">
    <source>
        <dbReference type="EMBL" id="SHM05260.1"/>
    </source>
</evidence>
<dbReference type="STRING" id="53463.SAMN05444389_103141"/>
<evidence type="ECO:0000313" key="4">
    <source>
        <dbReference type="Proteomes" id="UP000184444"/>
    </source>
</evidence>
<gene>
    <name evidence="3" type="ORF">SAMN05444389_103141</name>
</gene>
<feature type="region of interest" description="Disordered" evidence="1">
    <location>
        <begin position="63"/>
        <end position="95"/>
    </location>
</feature>
<protein>
    <recommendedName>
        <fullName evidence="5">Tfp pilus assembly protein PilE</fullName>
    </recommendedName>
</protein>
<accession>A0A1M7FMS8</accession>
<dbReference type="EMBL" id="FRCK01000003">
    <property type="protein sequence ID" value="SHM05260.1"/>
    <property type="molecule type" value="Genomic_DNA"/>
</dbReference>
<proteinExistence type="predicted"/>
<keyword evidence="4" id="KW-1185">Reference proteome</keyword>
<evidence type="ECO:0000256" key="2">
    <source>
        <dbReference type="SAM" id="Phobius"/>
    </source>
</evidence>
<dbReference type="AlphaFoldDB" id="A0A1M7FMS8"/>
<name>A0A1M7FMS8_9RHOB</name>
<keyword evidence="2" id="KW-0472">Membrane</keyword>
<dbReference type="Proteomes" id="UP000184444">
    <property type="component" value="Unassembled WGS sequence"/>
</dbReference>
<organism evidence="3 4">
    <name type="scientific">Paracoccus solventivorans</name>
    <dbReference type="NCBI Taxonomy" id="53463"/>
    <lineage>
        <taxon>Bacteria</taxon>
        <taxon>Pseudomonadati</taxon>
        <taxon>Pseudomonadota</taxon>
        <taxon>Alphaproteobacteria</taxon>
        <taxon>Rhodobacterales</taxon>
        <taxon>Paracoccaceae</taxon>
        <taxon>Paracoccus</taxon>
    </lineage>
</organism>
<dbReference type="RefSeq" id="WP_073064075.1">
    <property type="nucleotide sequence ID" value="NZ_FRCK01000003.1"/>
</dbReference>
<dbReference type="OrthoDB" id="7847741at2"/>
<sequence length="151" mass="15793">MTEPGGRRQGQGWASWAIAALAAGAVVAGLAIAGGPVQARKERRDDARAADLSRLSSHISCLVGDSGPRELPADLSPTEGCPGPVPLTDSRSGEPYRIEPLADGKYRLCAAFELPPADPPYRWGGERRDGDCLIYTLPARPQPAPPDGAPA</sequence>
<keyword evidence="2" id="KW-0812">Transmembrane</keyword>
<feature type="transmembrane region" description="Helical" evidence="2">
    <location>
        <begin position="13"/>
        <end position="34"/>
    </location>
</feature>